<evidence type="ECO:0000313" key="2">
    <source>
        <dbReference type="EMBL" id="RLK03532.1"/>
    </source>
</evidence>
<evidence type="ECO:0000313" key="3">
    <source>
        <dbReference type="Proteomes" id="UP000271700"/>
    </source>
</evidence>
<evidence type="ECO:0000259" key="1">
    <source>
        <dbReference type="Pfam" id="PF13403"/>
    </source>
</evidence>
<dbReference type="Proteomes" id="UP000271700">
    <property type="component" value="Unassembled WGS sequence"/>
</dbReference>
<dbReference type="EMBL" id="RCCT01000004">
    <property type="protein sequence ID" value="RLK03532.1"/>
    <property type="molecule type" value="Genomic_DNA"/>
</dbReference>
<dbReference type="AlphaFoldDB" id="A0A497Z744"/>
<protein>
    <submittedName>
        <fullName evidence="2">Hint domain-containing protein</fullName>
    </submittedName>
</protein>
<dbReference type="SUPFAM" id="SSF51294">
    <property type="entry name" value="Hedgehog/intein (Hint) domain"/>
    <property type="match status" value="1"/>
</dbReference>
<dbReference type="Pfam" id="PF13403">
    <property type="entry name" value="Hint_2"/>
    <property type="match status" value="1"/>
</dbReference>
<dbReference type="STRING" id="981384.GCA_000192475_00729"/>
<feature type="domain" description="Hedgehog/Intein (Hint)" evidence="1">
    <location>
        <begin position="143"/>
        <end position="289"/>
    </location>
</feature>
<keyword evidence="3" id="KW-1185">Reference proteome</keyword>
<organism evidence="2 3">
    <name type="scientific">Ruegeria conchae</name>
    <dbReference type="NCBI Taxonomy" id="981384"/>
    <lineage>
        <taxon>Bacteria</taxon>
        <taxon>Pseudomonadati</taxon>
        <taxon>Pseudomonadota</taxon>
        <taxon>Alphaproteobacteria</taxon>
        <taxon>Rhodobacterales</taxon>
        <taxon>Roseobacteraceae</taxon>
        <taxon>Ruegeria</taxon>
    </lineage>
</organism>
<name>A0A497Z744_9RHOB</name>
<dbReference type="RefSeq" id="WP_010443108.1">
    <property type="nucleotide sequence ID" value="NZ_CP081103.1"/>
</dbReference>
<dbReference type="OrthoDB" id="6305173at2"/>
<comment type="caution">
    <text evidence="2">The sequence shown here is derived from an EMBL/GenBank/DDBJ whole genome shotgun (WGS) entry which is preliminary data.</text>
</comment>
<proteinExistence type="predicted"/>
<sequence>MPINIYGAFRTDTTMTDNTATFATLGATFQISQYNQITIDDGADGSAIEGDNIVNESPNDPTQTYLGEVFIWDYTIEVNDGVNTYQIGVMDWDENGDGDFDFPTAEQGYFLGFIGDVPPLNTTLTVGSVVDNGANIDVDTVVPCFCAGTLIDTPTGPRAIETLSTGDKVVTLDHGPQVIRWIGSRTLDASELARKPRLRPIRIAAGSLGSGLPRRDLLVSPQHRMLIRSNIAIRMFDSEEVLVPAHKLVGISGITVEEDAQNVVYHHMLFDRHEIVLAEGAPSESLFTGQQALKAIHPEALVEIVALFPELASQDHQPVAARQIPRQGRKIHSLLRRHKKNDIALIRPS</sequence>
<gene>
    <name evidence="2" type="ORF">CLV75_2905</name>
</gene>
<reference evidence="2 3" key="1">
    <citation type="submission" date="2018-10" db="EMBL/GenBank/DDBJ databases">
        <title>Genomic Encyclopedia of Archaeal and Bacterial Type Strains, Phase II (KMG-II): from individual species to whole genera.</title>
        <authorList>
            <person name="Goeker M."/>
        </authorList>
    </citation>
    <scope>NUCLEOTIDE SEQUENCE [LARGE SCALE GENOMIC DNA]</scope>
    <source>
        <strain evidence="2 3">DSM 29317</strain>
    </source>
</reference>
<accession>A0A497Z744</accession>
<dbReference type="InterPro" id="IPR028992">
    <property type="entry name" value="Hedgehog/Intein_dom"/>
</dbReference>
<dbReference type="InterPro" id="IPR036844">
    <property type="entry name" value="Hint_dom_sf"/>
</dbReference>
<dbReference type="Gene3D" id="2.170.16.10">
    <property type="entry name" value="Hedgehog/Intein (Hint) domain"/>
    <property type="match status" value="1"/>
</dbReference>